<dbReference type="PANTHER" id="PTHR47756:SF2">
    <property type="entry name" value="BLL6612 PROTEIN"/>
    <property type="match status" value="1"/>
</dbReference>
<dbReference type="InterPro" id="IPR013324">
    <property type="entry name" value="RNA_pol_sigma_r3/r4-like"/>
</dbReference>
<evidence type="ECO:0000313" key="4">
    <source>
        <dbReference type="EMBL" id="TDK27031.1"/>
    </source>
</evidence>
<evidence type="ECO:0000259" key="3">
    <source>
        <dbReference type="Pfam" id="PF20239"/>
    </source>
</evidence>
<feature type="compositionally biased region" description="Gly residues" evidence="1">
    <location>
        <begin position="101"/>
        <end position="113"/>
    </location>
</feature>
<keyword evidence="5" id="KW-1185">Reference proteome</keyword>
<accession>A0A4R5U0L7</accession>
<dbReference type="OrthoDB" id="9780299at2"/>
<sequence>MSTAEARARAESVARASYGRLLALLAAPTGDLQAAEDALADAFLRALTTWPVSGIPENPEAWLFAVSRNRQRDRYRSAAYRTSVPLEPDAGSSGADPPGGTSRGAGSLGGIPSPGGSCSALPGAVHWDEVDVEAIPDRRLSLLFVCAHPAIDPGVRTPLMLQVVLGVPSDRIAAAFAVPTPAMAQRLVRAKRRIREARIPFVLPDMTVLKERLPAVLEAVYGAYALDWRSRLPGARRVRAGAGTGEPAGAGSQLQTDADSGARFRADADTGTRNQAGPDCGAQSPADEDAWGRSQAGSDADPPESLAAEALYLATVLTELLPDEPEVHGLAALICLSLARGTARTASAGGFVPLALQDTSLWHRDLIARGEEHLRRAHPLGRIGRFQLEAAMQSVHCARARTGRTDWQALLRLNEALVALTPTLGGIVSLASTLGEASGPDAALSFLDAANAPALEDFQPAWATRAHLLTQAGRTTEAAGAYGRALALTTDPALRGFLEGALQRLTAPGPPAADTD</sequence>
<feature type="region of interest" description="Disordered" evidence="1">
    <location>
        <begin position="239"/>
        <end position="303"/>
    </location>
</feature>
<dbReference type="InterPro" id="IPR013325">
    <property type="entry name" value="RNA_pol_sigma_r2"/>
</dbReference>
<dbReference type="EMBL" id="SMTK01000002">
    <property type="protein sequence ID" value="TDK27031.1"/>
    <property type="molecule type" value="Genomic_DNA"/>
</dbReference>
<feature type="region of interest" description="Disordered" evidence="1">
    <location>
        <begin position="80"/>
        <end position="113"/>
    </location>
</feature>
<gene>
    <name evidence="4" type="ORF">E2F48_04745</name>
</gene>
<protein>
    <submittedName>
        <fullName evidence="4">RNA polymerase subunit sigma-70</fullName>
    </submittedName>
</protein>
<organism evidence="4 5">
    <name type="scientific">Arthrobacter crusticola</name>
    <dbReference type="NCBI Taxonomy" id="2547960"/>
    <lineage>
        <taxon>Bacteria</taxon>
        <taxon>Bacillati</taxon>
        <taxon>Actinomycetota</taxon>
        <taxon>Actinomycetes</taxon>
        <taxon>Micrococcales</taxon>
        <taxon>Micrococcaceae</taxon>
        <taxon>Arthrobacter</taxon>
    </lineage>
</organism>
<evidence type="ECO:0000313" key="5">
    <source>
        <dbReference type="Proteomes" id="UP000295411"/>
    </source>
</evidence>
<dbReference type="InterPro" id="IPR046531">
    <property type="entry name" value="DUF6596"/>
</dbReference>
<evidence type="ECO:0000259" key="2">
    <source>
        <dbReference type="Pfam" id="PF04542"/>
    </source>
</evidence>
<feature type="domain" description="RNA polymerase sigma-70 region 2" evidence="2">
    <location>
        <begin position="17"/>
        <end position="78"/>
    </location>
</feature>
<dbReference type="SUPFAM" id="SSF88946">
    <property type="entry name" value="Sigma2 domain of RNA polymerase sigma factors"/>
    <property type="match status" value="1"/>
</dbReference>
<dbReference type="GO" id="GO:0003700">
    <property type="term" value="F:DNA-binding transcription factor activity"/>
    <property type="evidence" value="ECO:0007669"/>
    <property type="project" value="InterPro"/>
</dbReference>
<feature type="domain" description="DUF6596" evidence="3">
    <location>
        <begin position="300"/>
        <end position="378"/>
    </location>
</feature>
<proteinExistence type="predicted"/>
<feature type="compositionally biased region" description="Basic and acidic residues" evidence="1">
    <location>
        <begin position="260"/>
        <end position="270"/>
    </location>
</feature>
<name>A0A4R5U0L7_9MICC</name>
<dbReference type="GO" id="GO:0006352">
    <property type="term" value="P:DNA-templated transcription initiation"/>
    <property type="evidence" value="ECO:0007669"/>
    <property type="project" value="InterPro"/>
</dbReference>
<dbReference type="AlphaFoldDB" id="A0A4R5U0L7"/>
<dbReference type="Pfam" id="PF04542">
    <property type="entry name" value="Sigma70_r2"/>
    <property type="match status" value="1"/>
</dbReference>
<dbReference type="Pfam" id="PF20239">
    <property type="entry name" value="DUF6596"/>
    <property type="match status" value="1"/>
</dbReference>
<comment type="caution">
    <text evidence="4">The sequence shown here is derived from an EMBL/GenBank/DDBJ whole genome shotgun (WGS) entry which is preliminary data.</text>
</comment>
<dbReference type="Proteomes" id="UP000295411">
    <property type="component" value="Unassembled WGS sequence"/>
</dbReference>
<dbReference type="PANTHER" id="PTHR47756">
    <property type="entry name" value="BLL6612 PROTEIN-RELATED"/>
    <property type="match status" value="1"/>
</dbReference>
<dbReference type="SUPFAM" id="SSF88659">
    <property type="entry name" value="Sigma3 and sigma4 domains of RNA polymerase sigma factors"/>
    <property type="match status" value="1"/>
</dbReference>
<dbReference type="InterPro" id="IPR007627">
    <property type="entry name" value="RNA_pol_sigma70_r2"/>
</dbReference>
<reference evidence="4 5" key="1">
    <citation type="submission" date="2019-03" db="EMBL/GenBank/DDBJ databases">
        <title>Arthrobacter sp. nov., an bacterium isolated from biocrust in Mu Us Desert.</title>
        <authorList>
            <person name="Lixiong L."/>
        </authorList>
    </citation>
    <scope>NUCLEOTIDE SEQUENCE [LARGE SCALE GENOMIC DNA]</scope>
    <source>
        <strain evidence="4 5">SLN-3</strain>
    </source>
</reference>
<evidence type="ECO:0000256" key="1">
    <source>
        <dbReference type="SAM" id="MobiDB-lite"/>
    </source>
</evidence>
<dbReference type="Gene3D" id="1.10.1740.10">
    <property type="match status" value="1"/>
</dbReference>